<feature type="transmembrane region" description="Helical" evidence="1">
    <location>
        <begin position="190"/>
        <end position="212"/>
    </location>
</feature>
<gene>
    <name evidence="2" type="ORF">QTG54_012588</name>
</gene>
<keyword evidence="1" id="KW-0812">Transmembrane</keyword>
<feature type="transmembrane region" description="Helical" evidence="1">
    <location>
        <begin position="138"/>
        <end position="161"/>
    </location>
</feature>
<keyword evidence="3" id="KW-1185">Reference proteome</keyword>
<comment type="caution">
    <text evidence="2">The sequence shown here is derived from an EMBL/GenBank/DDBJ whole genome shotgun (WGS) entry which is preliminary data.</text>
</comment>
<proteinExistence type="predicted"/>
<dbReference type="AlphaFoldDB" id="A0AAD8XZ38"/>
<dbReference type="EMBL" id="JATAAI010000028">
    <property type="protein sequence ID" value="KAK1736566.1"/>
    <property type="molecule type" value="Genomic_DNA"/>
</dbReference>
<keyword evidence="1" id="KW-0472">Membrane</keyword>
<evidence type="ECO:0000256" key="1">
    <source>
        <dbReference type="SAM" id="Phobius"/>
    </source>
</evidence>
<accession>A0AAD8XZ38</accession>
<evidence type="ECO:0000313" key="2">
    <source>
        <dbReference type="EMBL" id="KAK1736566.1"/>
    </source>
</evidence>
<reference evidence="2" key="1">
    <citation type="submission" date="2023-06" db="EMBL/GenBank/DDBJ databases">
        <title>Survivors Of The Sea: Transcriptome response of Skeletonema marinoi to long-term dormancy.</title>
        <authorList>
            <person name="Pinder M.I.M."/>
            <person name="Kourtchenko O."/>
            <person name="Robertson E.K."/>
            <person name="Larsson T."/>
            <person name="Maumus F."/>
            <person name="Osuna-Cruz C.M."/>
            <person name="Vancaester E."/>
            <person name="Stenow R."/>
            <person name="Vandepoele K."/>
            <person name="Ploug H."/>
            <person name="Bruchert V."/>
            <person name="Godhe A."/>
            <person name="Topel M."/>
        </authorList>
    </citation>
    <scope>NUCLEOTIDE SEQUENCE</scope>
    <source>
        <strain evidence="2">R05AC</strain>
    </source>
</reference>
<feature type="transmembrane region" description="Helical" evidence="1">
    <location>
        <begin position="55"/>
        <end position="75"/>
    </location>
</feature>
<sequence>MTESELALPLLNENDVDGGDGDEEIIYQLLNTNKNDARRRSSRCSYFKITRKRCVAISFALLLWFGFLSSLWTAASCKLVKIDYNKGGVELTIQAVGFWRYEQKVTNGTHTTNYCVPYGQKVRKEINLDGFFPEDKALQAYSVVSPSAVFTSIVALMICIVEVQVQPEILFGSMIPEHVDPSTTIRSSALAGFLLMAGGIIQTVATFSLLHYHPKSTASGYESPLCNPAYSHCKLGPIGVWGVCGSLALFFAGVISCYSSRRIAQRHGKGKSRCC</sequence>
<evidence type="ECO:0000313" key="3">
    <source>
        <dbReference type="Proteomes" id="UP001224775"/>
    </source>
</evidence>
<organism evidence="2 3">
    <name type="scientific">Skeletonema marinoi</name>
    <dbReference type="NCBI Taxonomy" id="267567"/>
    <lineage>
        <taxon>Eukaryota</taxon>
        <taxon>Sar</taxon>
        <taxon>Stramenopiles</taxon>
        <taxon>Ochrophyta</taxon>
        <taxon>Bacillariophyta</taxon>
        <taxon>Coscinodiscophyceae</taxon>
        <taxon>Thalassiosirophycidae</taxon>
        <taxon>Thalassiosirales</taxon>
        <taxon>Skeletonemataceae</taxon>
        <taxon>Skeletonema</taxon>
        <taxon>Skeletonema marinoi-dohrnii complex</taxon>
    </lineage>
</organism>
<name>A0AAD8XZ38_9STRA</name>
<dbReference type="Proteomes" id="UP001224775">
    <property type="component" value="Unassembled WGS sequence"/>
</dbReference>
<protein>
    <submittedName>
        <fullName evidence="2">Uncharacterized protein</fullName>
    </submittedName>
</protein>
<keyword evidence="1" id="KW-1133">Transmembrane helix</keyword>
<feature type="transmembrane region" description="Helical" evidence="1">
    <location>
        <begin position="238"/>
        <end position="259"/>
    </location>
</feature>